<feature type="compositionally biased region" description="Basic and acidic residues" evidence="1">
    <location>
        <begin position="342"/>
        <end position="354"/>
    </location>
</feature>
<feature type="region of interest" description="Disordered" evidence="1">
    <location>
        <begin position="334"/>
        <end position="355"/>
    </location>
</feature>
<evidence type="ECO:0000313" key="3">
    <source>
        <dbReference type="Proteomes" id="UP000509702"/>
    </source>
</evidence>
<evidence type="ECO:0008006" key="4">
    <source>
        <dbReference type="Google" id="ProtNLM"/>
    </source>
</evidence>
<dbReference type="Proteomes" id="UP000509702">
    <property type="component" value="Plasmid unnamed3"/>
</dbReference>
<dbReference type="OrthoDB" id="9176880at2"/>
<feature type="region of interest" description="Disordered" evidence="1">
    <location>
        <begin position="268"/>
        <end position="287"/>
    </location>
</feature>
<accession>A0A6N1ANU7</accession>
<dbReference type="RefSeq" id="WP_149201731.1">
    <property type="nucleotide sequence ID" value="NZ_BSOV01000012.1"/>
</dbReference>
<name>A0A6N1ANU7_9PROT</name>
<sequence length="546" mass="61595">MTLVVQFLEHPVDLEIYWLAGFRETVDHKWQVCAVTSDIGTGALKKWWLPIGFLPLLAPGHAFIGGYRSTVPRFGHTMPLRIDDVGTGEEVTTAAIPSEVYSFGGRRRGIQRLLRYRQGERVILVPTIEMVRYLFLHNKTMANALMCPGGIMEFYYPEEPGFQSDLHLRFTKRMPRSCLSEAFVSEFAWIAVDPEGRRSWDSVCDRTAGQQYVSITPPRLLDSRWMIRAIECEGTILVLEILSMTGKRFPCDVLRYSHPTIRKTKLFRPAGTKSHHQDEDATTAEPMNAHHPEIDITAAGSRTNVRQTALHVPAKFGTFDRLIPIHRVVLEARPTSDASDETVERAPFRPSRDRGHPRRFRITVSVAEEDSSDALPPIEFHLLEPAGPDEVGELEPMMTVIRLMADALPTVHVASSLCLLKPGRAFSLTGRYRRSCLIALFTPKAGVPLVLMTVDHSGEHALSSLALTYRRPCSFQEMEVHLAALLNGLVDNGGHWDMGRVTDWSDLVAVRRLPRVLRCRDRFEDEDYLSVWATKLGIKLGLIARE</sequence>
<keyword evidence="2" id="KW-0614">Plasmid</keyword>
<proteinExistence type="predicted"/>
<dbReference type="AlphaFoldDB" id="A0A6N1ANU7"/>
<dbReference type="KEGG" id="aoz:HUE56_04565"/>
<geneLocation type="plasmid" evidence="2 3">
    <name>unnamed3</name>
</geneLocation>
<protein>
    <recommendedName>
        <fullName evidence="4">TnsE C-terminal domain-containing protein</fullName>
    </recommendedName>
</protein>
<reference evidence="2 3" key="1">
    <citation type="submission" date="2020-06" db="EMBL/GenBank/DDBJ databases">
        <title>Complete genome of Azosprillum oryzae KACC14407.</title>
        <authorList>
            <person name="Kim M."/>
            <person name="Park Y.-J."/>
            <person name="Shin J.-H."/>
        </authorList>
    </citation>
    <scope>NUCLEOTIDE SEQUENCE [LARGE SCALE GENOMIC DNA]</scope>
    <source>
        <strain evidence="2 3">KACC 14407</strain>
        <plasmid evidence="2 3">unnamed3</plasmid>
    </source>
</reference>
<gene>
    <name evidence="2" type="ORF">HUE56_04565</name>
</gene>
<evidence type="ECO:0000256" key="1">
    <source>
        <dbReference type="SAM" id="MobiDB-lite"/>
    </source>
</evidence>
<keyword evidence="3" id="KW-1185">Reference proteome</keyword>
<organism evidence="2 3">
    <name type="scientific">Azospirillum oryzae</name>
    <dbReference type="NCBI Taxonomy" id="286727"/>
    <lineage>
        <taxon>Bacteria</taxon>
        <taxon>Pseudomonadati</taxon>
        <taxon>Pseudomonadota</taxon>
        <taxon>Alphaproteobacteria</taxon>
        <taxon>Rhodospirillales</taxon>
        <taxon>Azospirillaceae</taxon>
        <taxon>Azospirillum</taxon>
    </lineage>
</organism>
<evidence type="ECO:0000313" key="2">
    <source>
        <dbReference type="EMBL" id="QKS49812.1"/>
    </source>
</evidence>
<dbReference type="EMBL" id="CP054617">
    <property type="protein sequence ID" value="QKS49812.1"/>
    <property type="molecule type" value="Genomic_DNA"/>
</dbReference>